<protein>
    <submittedName>
        <fullName evidence="1">Sulfotransferase</fullName>
    </submittedName>
</protein>
<dbReference type="EMBL" id="MFSY01000044">
    <property type="protein sequence ID" value="OGI46507.1"/>
    <property type="molecule type" value="Genomic_DNA"/>
</dbReference>
<dbReference type="Pfam" id="PF13469">
    <property type="entry name" value="Sulfotransfer_3"/>
    <property type="match status" value="1"/>
</dbReference>
<dbReference type="STRING" id="1817764.A2637_05450"/>
<organism evidence="1 2">
    <name type="scientific">Candidatus Muproteobacteria bacterium RIFCSPHIGHO2_01_FULL_65_16</name>
    <dbReference type="NCBI Taxonomy" id="1817764"/>
    <lineage>
        <taxon>Bacteria</taxon>
        <taxon>Pseudomonadati</taxon>
        <taxon>Pseudomonadota</taxon>
        <taxon>Candidatus Muproteobacteria</taxon>
    </lineage>
</organism>
<accession>A0A1F6TMZ9</accession>
<name>A0A1F6TMZ9_9PROT</name>
<dbReference type="AlphaFoldDB" id="A0A1F6TMZ9"/>
<dbReference type="Proteomes" id="UP000179360">
    <property type="component" value="Unassembled WGS sequence"/>
</dbReference>
<dbReference type="GO" id="GO:0001517">
    <property type="term" value="F:N-acetylglucosamine 6-O-sulfotransferase activity"/>
    <property type="evidence" value="ECO:0007669"/>
    <property type="project" value="TreeGrafter"/>
</dbReference>
<dbReference type="GO" id="GO:0006044">
    <property type="term" value="P:N-acetylglucosamine metabolic process"/>
    <property type="evidence" value="ECO:0007669"/>
    <property type="project" value="TreeGrafter"/>
</dbReference>
<gene>
    <name evidence="1" type="ORF">A2637_05450</name>
</gene>
<sequence length="380" mass="42924">MDAHAKDPGRAAAGPRPVLMIPLRRCGSHALRLRLNFSPDFYSPYPLHIVDFMPLAELYGDLGDDSTYFQMIVDVVGLQAASMVKWADVVFDPVAVFDAVKDKPRSVHRIVWELLLQAGARHNARIVMDKSLDSVHYADELIGLFGDMLFLNVVRDPRAQISSMNRAVIHDFDTLLNALTWVKAHEAAKDLSARHPARVLTIRYEDFLANQEAVLRNICRFFGIEFLPAMLDIAQSREAQQISGLSALWESNCYAPIAANADKFKQALSMEEIEIIETLTREYMDRYGYERMTRAKAKITPGIVIAARERSEALKQKAWADLAQNNFRDYALRRMRADYIQMLRARLTAAAAARPAKDKDSMYIDVASAAVYDSAERARL</sequence>
<comment type="caution">
    <text evidence="1">The sequence shown here is derived from an EMBL/GenBank/DDBJ whole genome shotgun (WGS) entry which is preliminary data.</text>
</comment>
<dbReference type="Gene3D" id="3.40.50.300">
    <property type="entry name" value="P-loop containing nucleotide triphosphate hydrolases"/>
    <property type="match status" value="1"/>
</dbReference>
<dbReference type="InterPro" id="IPR051135">
    <property type="entry name" value="Gal/GlcNAc/GalNAc_ST"/>
</dbReference>
<dbReference type="PANTHER" id="PTHR10704">
    <property type="entry name" value="CARBOHYDRATE SULFOTRANSFERASE"/>
    <property type="match status" value="1"/>
</dbReference>
<dbReference type="SUPFAM" id="SSF52540">
    <property type="entry name" value="P-loop containing nucleoside triphosphate hydrolases"/>
    <property type="match status" value="1"/>
</dbReference>
<evidence type="ECO:0000313" key="1">
    <source>
        <dbReference type="EMBL" id="OGI46507.1"/>
    </source>
</evidence>
<evidence type="ECO:0000313" key="2">
    <source>
        <dbReference type="Proteomes" id="UP000179360"/>
    </source>
</evidence>
<dbReference type="GO" id="GO:0006790">
    <property type="term" value="P:sulfur compound metabolic process"/>
    <property type="evidence" value="ECO:0007669"/>
    <property type="project" value="TreeGrafter"/>
</dbReference>
<proteinExistence type="predicted"/>
<dbReference type="PANTHER" id="PTHR10704:SF44">
    <property type="entry name" value="LD35051P-RELATED"/>
    <property type="match status" value="1"/>
</dbReference>
<dbReference type="InterPro" id="IPR027417">
    <property type="entry name" value="P-loop_NTPase"/>
</dbReference>
<reference evidence="1 2" key="1">
    <citation type="journal article" date="2016" name="Nat. Commun.">
        <title>Thousands of microbial genomes shed light on interconnected biogeochemical processes in an aquifer system.</title>
        <authorList>
            <person name="Anantharaman K."/>
            <person name="Brown C.T."/>
            <person name="Hug L.A."/>
            <person name="Sharon I."/>
            <person name="Castelle C.J."/>
            <person name="Probst A.J."/>
            <person name="Thomas B.C."/>
            <person name="Singh A."/>
            <person name="Wilkins M.J."/>
            <person name="Karaoz U."/>
            <person name="Brodie E.L."/>
            <person name="Williams K.H."/>
            <person name="Hubbard S.S."/>
            <person name="Banfield J.F."/>
        </authorList>
    </citation>
    <scope>NUCLEOTIDE SEQUENCE [LARGE SCALE GENOMIC DNA]</scope>
</reference>
<keyword evidence="1" id="KW-0808">Transferase</keyword>